<dbReference type="EMBL" id="CAXLJL010000534">
    <property type="protein sequence ID" value="CAL5138834.1"/>
    <property type="molecule type" value="Genomic_DNA"/>
</dbReference>
<dbReference type="PANTHER" id="PTHR24379">
    <property type="entry name" value="KRAB AND ZINC FINGER DOMAIN-CONTAINING"/>
    <property type="match status" value="1"/>
</dbReference>
<evidence type="ECO:0000256" key="6">
    <source>
        <dbReference type="SAM" id="MobiDB-lite"/>
    </source>
</evidence>
<evidence type="ECO:0000256" key="5">
    <source>
        <dbReference type="PROSITE-ProRule" id="PRU00042"/>
    </source>
</evidence>
<gene>
    <name evidence="8" type="ORF">CDAUBV1_LOCUS13700</name>
</gene>
<dbReference type="FunFam" id="3.30.160.60:FF:000417">
    <property type="entry name" value="Zinc finger protein"/>
    <property type="match status" value="1"/>
</dbReference>
<feature type="region of interest" description="Disordered" evidence="6">
    <location>
        <begin position="114"/>
        <end position="137"/>
    </location>
</feature>
<feature type="compositionally biased region" description="Polar residues" evidence="6">
    <location>
        <begin position="116"/>
        <end position="125"/>
    </location>
</feature>
<feature type="domain" description="C2H2-type" evidence="7">
    <location>
        <begin position="467"/>
        <end position="495"/>
    </location>
</feature>
<reference evidence="8" key="1">
    <citation type="submission" date="2024-06" db="EMBL/GenBank/DDBJ databases">
        <authorList>
            <person name="Liu X."/>
            <person name="Lenzi L."/>
            <person name="Haldenby T S."/>
            <person name="Uol C."/>
        </authorList>
    </citation>
    <scope>NUCLEOTIDE SEQUENCE</scope>
</reference>
<dbReference type="PROSITE" id="PS50157">
    <property type="entry name" value="ZINC_FINGER_C2H2_2"/>
    <property type="match status" value="3"/>
</dbReference>
<dbReference type="SMART" id="SM00355">
    <property type="entry name" value="ZnF_C2H2"/>
    <property type="match status" value="4"/>
</dbReference>
<evidence type="ECO:0000256" key="4">
    <source>
        <dbReference type="ARBA" id="ARBA00022833"/>
    </source>
</evidence>
<evidence type="ECO:0000256" key="3">
    <source>
        <dbReference type="ARBA" id="ARBA00022771"/>
    </source>
</evidence>
<evidence type="ECO:0000256" key="1">
    <source>
        <dbReference type="ARBA" id="ARBA00022723"/>
    </source>
</evidence>
<feature type="domain" description="C2H2-type" evidence="7">
    <location>
        <begin position="496"/>
        <end position="523"/>
    </location>
</feature>
<comment type="caution">
    <text evidence="8">The sequence shown here is derived from an EMBL/GenBank/DDBJ whole genome shotgun (WGS) entry which is preliminary data.</text>
</comment>
<dbReference type="GO" id="GO:0008270">
    <property type="term" value="F:zinc ion binding"/>
    <property type="evidence" value="ECO:0007669"/>
    <property type="project" value="UniProtKB-KW"/>
</dbReference>
<evidence type="ECO:0000259" key="7">
    <source>
        <dbReference type="PROSITE" id="PS50157"/>
    </source>
</evidence>
<dbReference type="FunFam" id="3.30.160.60:FF:000446">
    <property type="entry name" value="Zinc finger protein"/>
    <property type="match status" value="1"/>
</dbReference>
<keyword evidence="2" id="KW-0677">Repeat</keyword>
<accession>A0AAV2TPJ2</accession>
<dbReference type="InterPro" id="IPR013087">
    <property type="entry name" value="Znf_C2H2_type"/>
</dbReference>
<feature type="domain" description="C2H2-type" evidence="7">
    <location>
        <begin position="524"/>
        <end position="552"/>
    </location>
</feature>
<feature type="compositionally biased region" description="Low complexity" evidence="6">
    <location>
        <begin position="353"/>
        <end position="365"/>
    </location>
</feature>
<dbReference type="Pfam" id="PF25491">
    <property type="entry name" value="CCHC_BCL-11A"/>
    <property type="match status" value="1"/>
</dbReference>
<keyword evidence="1" id="KW-0479">Metal-binding</keyword>
<dbReference type="PROSITE" id="PS00028">
    <property type="entry name" value="ZINC_FINGER_C2H2_1"/>
    <property type="match status" value="2"/>
</dbReference>
<feature type="region of interest" description="Disordered" evidence="6">
    <location>
        <begin position="353"/>
        <end position="398"/>
    </location>
</feature>
<evidence type="ECO:0000313" key="9">
    <source>
        <dbReference type="Proteomes" id="UP001497525"/>
    </source>
</evidence>
<dbReference type="PANTHER" id="PTHR24379:SF121">
    <property type="entry name" value="C2H2-TYPE DOMAIN-CONTAINING PROTEIN"/>
    <property type="match status" value="1"/>
</dbReference>
<sequence length="579" mass="64065">MVSDYLFCGTCFLNFRLSDISLFIEHKKTECAPADYDSLAQSKTGASLVANLLECVQCFRTFSTAWPLLMHIQFEHQLLFANALEHAKSNGIVGHDEPLRTVSTSGSTPLIELISSDPTRSGQTADDTHASEFETQPWEPTFMVDSDTQTTLSCCRAQPLRQQGLSACCLSTSATADGVGGVEQSIFTICKPESGCLHVCTCSCTPDGCPFTVSSSFYKCDCYCSQQIGSSQLPPSVESMSSRNEITPDCTGSYRVTSSCAEHTLSLTARNNVKYCVSNGANLSSSRSSKSFCCPCPPSRRQDTVSTHAQTDFDPEFSTPDYADIAMLLATPERDENFEAQFESVLNMESSSMSQQQVVSQSVDQRPGSLMESSFDQETPNGQDNHGLLESSDMAMNPDQNSVLHSVVTYTQPLGEPSAATSSDRIRNRPTRTSSLMRIPTKPEQSVFNVSTNLISGPSPSKDVHTFICSECGNTYRQKVHLRKHVLTEHIKEKPFQCPRCKYTTVEKSHLTVHIRTHTGERPFSCRECNYSSTQNCTLKSHYIRKHPASRIYCTNCSQAFYTELERSKHGRMCFIAQL</sequence>
<name>A0AAV2TPJ2_CALDB</name>
<dbReference type="Gene3D" id="3.30.160.60">
    <property type="entry name" value="Classic Zinc Finger"/>
    <property type="match status" value="3"/>
</dbReference>
<dbReference type="InterPro" id="IPR036236">
    <property type="entry name" value="Znf_C2H2_sf"/>
</dbReference>
<dbReference type="AlphaFoldDB" id="A0AAV2TPJ2"/>
<protein>
    <recommendedName>
        <fullName evidence="7">C2H2-type domain-containing protein</fullName>
    </recommendedName>
</protein>
<feature type="compositionally biased region" description="Polar residues" evidence="6">
    <location>
        <begin position="371"/>
        <end position="384"/>
    </location>
</feature>
<evidence type="ECO:0000313" key="8">
    <source>
        <dbReference type="EMBL" id="CAL5138834.1"/>
    </source>
</evidence>
<dbReference type="Proteomes" id="UP001497525">
    <property type="component" value="Unassembled WGS sequence"/>
</dbReference>
<organism evidence="8 9">
    <name type="scientific">Calicophoron daubneyi</name>
    <name type="common">Rumen fluke</name>
    <name type="synonym">Paramphistomum daubneyi</name>
    <dbReference type="NCBI Taxonomy" id="300641"/>
    <lineage>
        <taxon>Eukaryota</taxon>
        <taxon>Metazoa</taxon>
        <taxon>Spiralia</taxon>
        <taxon>Lophotrochozoa</taxon>
        <taxon>Platyhelminthes</taxon>
        <taxon>Trematoda</taxon>
        <taxon>Digenea</taxon>
        <taxon>Plagiorchiida</taxon>
        <taxon>Pronocephalata</taxon>
        <taxon>Paramphistomoidea</taxon>
        <taxon>Paramphistomidae</taxon>
        <taxon>Calicophoron</taxon>
    </lineage>
</organism>
<keyword evidence="4" id="KW-0862">Zinc</keyword>
<evidence type="ECO:0000256" key="2">
    <source>
        <dbReference type="ARBA" id="ARBA00022737"/>
    </source>
</evidence>
<dbReference type="InterPro" id="IPR057448">
    <property type="entry name" value="BCL-11A_Znf_CCHC"/>
</dbReference>
<dbReference type="SUPFAM" id="SSF57667">
    <property type="entry name" value="beta-beta-alpha zinc fingers"/>
    <property type="match status" value="2"/>
</dbReference>
<keyword evidence="3 5" id="KW-0863">Zinc-finger</keyword>
<proteinExistence type="predicted"/>